<dbReference type="PRINTS" id="PR00120">
    <property type="entry name" value="HATPASE"/>
</dbReference>
<dbReference type="InterPro" id="IPR001757">
    <property type="entry name" value="P_typ_ATPase"/>
</dbReference>
<dbReference type="AlphaFoldDB" id="A0AA39S6D3"/>
<feature type="transmembrane region" description="Helical" evidence="3">
    <location>
        <begin position="62"/>
        <end position="82"/>
    </location>
</feature>
<comment type="caution">
    <text evidence="4">The sequence shown here is derived from an EMBL/GenBank/DDBJ whole genome shotgun (WGS) entry which is preliminary data.</text>
</comment>
<dbReference type="Pfam" id="PF21730">
    <property type="entry name" value="Vma22_CCDC115"/>
    <property type="match status" value="1"/>
</dbReference>
<dbReference type="SUPFAM" id="SSF56784">
    <property type="entry name" value="HAD-like"/>
    <property type="match status" value="1"/>
</dbReference>
<dbReference type="PANTHER" id="PTHR31996:SF2">
    <property type="entry name" value="COILED-COIL DOMAIN-CONTAINING PROTEIN 115"/>
    <property type="match status" value="1"/>
</dbReference>
<dbReference type="GO" id="GO:0070072">
    <property type="term" value="P:vacuolar proton-transporting V-type ATPase complex assembly"/>
    <property type="evidence" value="ECO:0007669"/>
    <property type="project" value="InterPro"/>
</dbReference>
<evidence type="ECO:0000256" key="3">
    <source>
        <dbReference type="SAM" id="Phobius"/>
    </source>
</evidence>
<dbReference type="GO" id="GO:0016020">
    <property type="term" value="C:membrane"/>
    <property type="evidence" value="ECO:0007669"/>
    <property type="project" value="InterPro"/>
</dbReference>
<proteinExistence type="predicted"/>
<reference evidence="4" key="1">
    <citation type="journal article" date="2022" name="Plant J.">
        <title>Strategies of tolerance reflected in two North American maple genomes.</title>
        <authorList>
            <person name="McEvoy S.L."/>
            <person name="Sezen U.U."/>
            <person name="Trouern-Trend A."/>
            <person name="McMahon S.M."/>
            <person name="Schaberg P.G."/>
            <person name="Yang J."/>
            <person name="Wegrzyn J.L."/>
            <person name="Swenson N.G."/>
        </authorList>
    </citation>
    <scope>NUCLEOTIDE SEQUENCE</scope>
    <source>
        <strain evidence="4">NS2018</strain>
    </source>
</reference>
<dbReference type="Gene3D" id="3.40.50.1000">
    <property type="entry name" value="HAD superfamily/HAD-like"/>
    <property type="match status" value="1"/>
</dbReference>
<feature type="compositionally biased region" description="Basic and acidic residues" evidence="2">
    <location>
        <begin position="251"/>
        <end position="268"/>
    </location>
</feature>
<protein>
    <recommendedName>
        <fullName evidence="1">Vacuolar ATPase assembly protein VMA22</fullName>
    </recommendedName>
</protein>
<feature type="region of interest" description="Disordered" evidence="2">
    <location>
        <begin position="245"/>
        <end position="301"/>
    </location>
</feature>
<evidence type="ECO:0000313" key="4">
    <source>
        <dbReference type="EMBL" id="KAK0586473.1"/>
    </source>
</evidence>
<gene>
    <name evidence="4" type="ORF">LWI29_007591</name>
</gene>
<dbReference type="InterPro" id="IPR023214">
    <property type="entry name" value="HAD_sf"/>
</dbReference>
<organism evidence="4 5">
    <name type="scientific">Acer saccharum</name>
    <name type="common">Sugar maple</name>
    <dbReference type="NCBI Taxonomy" id="4024"/>
    <lineage>
        <taxon>Eukaryota</taxon>
        <taxon>Viridiplantae</taxon>
        <taxon>Streptophyta</taxon>
        <taxon>Embryophyta</taxon>
        <taxon>Tracheophyta</taxon>
        <taxon>Spermatophyta</taxon>
        <taxon>Magnoliopsida</taxon>
        <taxon>eudicotyledons</taxon>
        <taxon>Gunneridae</taxon>
        <taxon>Pentapetalae</taxon>
        <taxon>rosids</taxon>
        <taxon>malvids</taxon>
        <taxon>Sapindales</taxon>
        <taxon>Sapindaceae</taxon>
        <taxon>Hippocastanoideae</taxon>
        <taxon>Acereae</taxon>
        <taxon>Acer</taxon>
    </lineage>
</organism>
<reference evidence="4" key="2">
    <citation type="submission" date="2023-06" db="EMBL/GenBank/DDBJ databases">
        <authorList>
            <person name="Swenson N.G."/>
            <person name="Wegrzyn J.L."/>
            <person name="Mcevoy S.L."/>
        </authorList>
    </citation>
    <scope>NUCLEOTIDE SEQUENCE</scope>
    <source>
        <strain evidence="4">NS2018</strain>
        <tissue evidence="4">Leaf</tissue>
    </source>
</reference>
<dbReference type="PRINTS" id="PR00119">
    <property type="entry name" value="CATATPASE"/>
</dbReference>
<evidence type="ECO:0000256" key="2">
    <source>
        <dbReference type="SAM" id="MobiDB-lite"/>
    </source>
</evidence>
<evidence type="ECO:0000313" key="5">
    <source>
        <dbReference type="Proteomes" id="UP001168877"/>
    </source>
</evidence>
<dbReference type="GO" id="GO:0016887">
    <property type="term" value="F:ATP hydrolysis activity"/>
    <property type="evidence" value="ECO:0007669"/>
    <property type="project" value="InterPro"/>
</dbReference>
<dbReference type="PANTHER" id="PTHR31996">
    <property type="entry name" value="COILED-COIL DOMAIN-CONTAINING PROTEIN 115"/>
    <property type="match status" value="1"/>
</dbReference>
<name>A0AA39S6D3_ACESA</name>
<accession>A0AA39S6D3</accession>
<keyword evidence="3" id="KW-0812">Transmembrane</keyword>
<keyword evidence="3" id="KW-0472">Membrane</keyword>
<keyword evidence="3" id="KW-1133">Transmembrane helix</keyword>
<dbReference type="EMBL" id="JAUESC010000382">
    <property type="protein sequence ID" value="KAK0586473.1"/>
    <property type="molecule type" value="Genomic_DNA"/>
</dbReference>
<keyword evidence="5" id="KW-1185">Reference proteome</keyword>
<dbReference type="InterPro" id="IPR036412">
    <property type="entry name" value="HAD-like_sf"/>
</dbReference>
<dbReference type="GO" id="GO:0005524">
    <property type="term" value="F:ATP binding"/>
    <property type="evidence" value="ECO:0007669"/>
    <property type="project" value="InterPro"/>
</dbReference>
<dbReference type="GO" id="GO:0051082">
    <property type="term" value="F:unfolded protein binding"/>
    <property type="evidence" value="ECO:0007669"/>
    <property type="project" value="TreeGrafter"/>
</dbReference>
<dbReference type="Proteomes" id="UP001168877">
    <property type="component" value="Unassembled WGS sequence"/>
</dbReference>
<dbReference type="InterPro" id="IPR040357">
    <property type="entry name" value="Vma22/CCDC115"/>
</dbReference>
<feature type="compositionally biased region" description="Polar residues" evidence="2">
    <location>
        <begin position="269"/>
        <end position="294"/>
    </location>
</feature>
<evidence type="ECO:0000256" key="1">
    <source>
        <dbReference type="ARBA" id="ARBA00093634"/>
    </source>
</evidence>
<sequence>MVGDGINDSPALVAADVGMAIGAGTDIAIKAADIVLMKSNLEDVITAIDLSRKTFTHIRLNYIWALGYNLLGIPIAAGILFPLTRFRLPPWIAGAAMAASSSLSQHLFSSHRLHPLAAVDASRLSQPVATIEQVKGFAFNRQLDRYIGLLKAESMMEEEEEQVKEENLLHFLDSVDGYLTLLDSLSSTLRQGWLELASARHSMGASRINGVLLDLKVHSADTSLLVSRYDVDDSMEDQPTFVLRKWASSDNGEHSSEEAKPREDKLHTTSDSQQLRNRGGSQLSEKASATNETPLTLDDEVQKKRSKSLSVFGGLVSPRLRASQLSFETGLETLVEIANMRSTLLSTFDPVHKELEDSKG</sequence>